<comment type="pathway">
    <text evidence="1">Carbohydrate metabolism.</text>
</comment>
<dbReference type="Proteomes" id="UP001344447">
    <property type="component" value="Unassembled WGS sequence"/>
</dbReference>
<keyword evidence="4" id="KW-1185">Reference proteome</keyword>
<accession>A0AAN7UDC0</accession>
<dbReference type="InterPro" id="IPR000766">
    <property type="entry name" value="GalP_uridyl_Trfase_II"/>
</dbReference>
<dbReference type="Pfam" id="PF16269">
    <property type="entry name" value="DUF4922"/>
    <property type="match status" value="1"/>
</dbReference>
<dbReference type="AlphaFoldDB" id="A0AAN7UDC0"/>
<dbReference type="GO" id="GO:0008108">
    <property type="term" value="F:UDP-glucose:hexose-1-phosphate uridylyltransferase activity"/>
    <property type="evidence" value="ECO:0007669"/>
    <property type="project" value="InterPro"/>
</dbReference>
<name>A0AAN7UDC0_9MYCE</name>
<gene>
    <name evidence="3" type="ORF">RB653_006390</name>
</gene>
<evidence type="ECO:0000313" key="4">
    <source>
        <dbReference type="Proteomes" id="UP001344447"/>
    </source>
</evidence>
<sequence length="417" mass="48199">MIQELDSILSQNDIQSEIEEIINKNKENKIKGWKESMDYLYNFSINTGYIQEERLKLNIILPLFHKHQYDSIGFQVTINCSKPEIIVGQAVGAAHYSNFEGQCVICFENVGSEKRKGLRAYEFKCNKSILFRQFPPYPYFNYHNIIIDKKHTPQILSRDTIIEMLEMSESMPGYKIASNTDRVGTGATNLTHRHFQAGDHDFTVFHAKPLKEFKVITGKTTTVVQWLNYPCCCLKVIGENKKSIEEVVFKLFDSWRNGTYETLDPTLQTCSLMSTLNVKTNCFEFLIFPRNAQQPRFLTSSTLQCIKKEFVGIFELCGFAILPGRLKEQLLQLDSILLSNDNQLNNQLKEKLNQIGFIEFFDWLSQYYFNGFDNTKSIYDNLTCALQKSFLTILSDNSPISLNQSDLLDSWIKQSKI</sequence>
<dbReference type="EMBL" id="JAVFKY010000001">
    <property type="protein sequence ID" value="KAK5584773.1"/>
    <property type="molecule type" value="Genomic_DNA"/>
</dbReference>
<dbReference type="GO" id="GO:0005737">
    <property type="term" value="C:cytoplasm"/>
    <property type="evidence" value="ECO:0007669"/>
    <property type="project" value="InterPro"/>
</dbReference>
<protein>
    <recommendedName>
        <fullName evidence="2">DUF4922 domain-containing protein</fullName>
    </recommendedName>
</protein>
<evidence type="ECO:0000259" key="2">
    <source>
        <dbReference type="Pfam" id="PF16269"/>
    </source>
</evidence>
<comment type="caution">
    <text evidence="3">The sequence shown here is derived from an EMBL/GenBank/DDBJ whole genome shotgun (WGS) entry which is preliminary data.</text>
</comment>
<evidence type="ECO:0000313" key="3">
    <source>
        <dbReference type="EMBL" id="KAK5584773.1"/>
    </source>
</evidence>
<dbReference type="PANTHER" id="PTHR39191">
    <property type="entry name" value="GALACTOSE-1-PHOSPHATE URIDYLYLTRANSFERASE"/>
    <property type="match status" value="1"/>
</dbReference>
<organism evidence="3 4">
    <name type="scientific">Dictyostelium firmibasis</name>
    <dbReference type="NCBI Taxonomy" id="79012"/>
    <lineage>
        <taxon>Eukaryota</taxon>
        <taxon>Amoebozoa</taxon>
        <taxon>Evosea</taxon>
        <taxon>Eumycetozoa</taxon>
        <taxon>Dictyostelia</taxon>
        <taxon>Dictyosteliales</taxon>
        <taxon>Dictyosteliaceae</taxon>
        <taxon>Dictyostelium</taxon>
    </lineage>
</organism>
<dbReference type="PANTHER" id="PTHR39191:SF1">
    <property type="entry name" value="DUF4922 DOMAIN-CONTAINING PROTEIN"/>
    <property type="match status" value="1"/>
</dbReference>
<dbReference type="GO" id="GO:0006012">
    <property type="term" value="P:galactose metabolic process"/>
    <property type="evidence" value="ECO:0007669"/>
    <property type="project" value="InterPro"/>
</dbReference>
<dbReference type="InterPro" id="IPR046320">
    <property type="entry name" value="DUF4922"/>
</dbReference>
<feature type="domain" description="DUF4922" evidence="2">
    <location>
        <begin position="82"/>
        <end position="198"/>
    </location>
</feature>
<proteinExistence type="predicted"/>
<reference evidence="3 4" key="1">
    <citation type="submission" date="2023-11" db="EMBL/GenBank/DDBJ databases">
        <title>Dfirmibasis_genome.</title>
        <authorList>
            <person name="Edelbroek B."/>
            <person name="Kjellin J."/>
            <person name="Jerlstrom-Hultqvist J."/>
            <person name="Soderbom F."/>
        </authorList>
    </citation>
    <scope>NUCLEOTIDE SEQUENCE [LARGE SCALE GENOMIC DNA]</scope>
    <source>
        <strain evidence="3 4">TNS-C-14</strain>
    </source>
</reference>
<evidence type="ECO:0000256" key="1">
    <source>
        <dbReference type="ARBA" id="ARBA00005007"/>
    </source>
</evidence>